<name>A0AAD9B0H0_DISEL</name>
<dbReference type="InterPro" id="IPR036179">
    <property type="entry name" value="Ig-like_dom_sf"/>
</dbReference>
<evidence type="ECO:0000256" key="1">
    <source>
        <dbReference type="SAM" id="MobiDB-lite"/>
    </source>
</evidence>
<accession>A0AAD9B0H0</accession>
<organism evidence="2 3">
    <name type="scientific">Dissostichus eleginoides</name>
    <name type="common">Patagonian toothfish</name>
    <name type="synonym">Dissostichus amissus</name>
    <dbReference type="NCBI Taxonomy" id="100907"/>
    <lineage>
        <taxon>Eukaryota</taxon>
        <taxon>Metazoa</taxon>
        <taxon>Chordata</taxon>
        <taxon>Craniata</taxon>
        <taxon>Vertebrata</taxon>
        <taxon>Euteleostomi</taxon>
        <taxon>Actinopterygii</taxon>
        <taxon>Neopterygii</taxon>
        <taxon>Teleostei</taxon>
        <taxon>Neoteleostei</taxon>
        <taxon>Acanthomorphata</taxon>
        <taxon>Eupercaria</taxon>
        <taxon>Perciformes</taxon>
        <taxon>Notothenioidei</taxon>
        <taxon>Nototheniidae</taxon>
        <taxon>Dissostichus</taxon>
    </lineage>
</organism>
<dbReference type="EMBL" id="JASDAP010000286">
    <property type="protein sequence ID" value="KAK1875085.1"/>
    <property type="molecule type" value="Genomic_DNA"/>
</dbReference>
<evidence type="ECO:0000313" key="2">
    <source>
        <dbReference type="EMBL" id="KAK1875085.1"/>
    </source>
</evidence>
<dbReference type="Gene3D" id="2.60.40.10">
    <property type="entry name" value="Immunoglobulins"/>
    <property type="match status" value="1"/>
</dbReference>
<dbReference type="Proteomes" id="UP001228049">
    <property type="component" value="Unassembled WGS sequence"/>
</dbReference>
<sequence length="142" mass="16105">MHLHTTSLVIDCIREKDSGSYKVMAINSEGSAESTASLLVSLREEQSANYLGFVKRSAQAHESAETMAEQRKERKFRVDLRCVGSPFDKMSKVHQRRSRSVDSLVRTVYFKSGSHMKEKGNRERVQTFGDRLRARPVSSPNV</sequence>
<dbReference type="AlphaFoldDB" id="A0AAD9B0H0"/>
<reference evidence="2" key="1">
    <citation type="submission" date="2023-04" db="EMBL/GenBank/DDBJ databases">
        <title>Chromosome-level genome of Chaenocephalus aceratus.</title>
        <authorList>
            <person name="Park H."/>
        </authorList>
    </citation>
    <scope>NUCLEOTIDE SEQUENCE</scope>
    <source>
        <strain evidence="2">DE</strain>
        <tissue evidence="2">Muscle</tissue>
    </source>
</reference>
<dbReference type="InterPro" id="IPR013783">
    <property type="entry name" value="Ig-like_fold"/>
</dbReference>
<feature type="compositionally biased region" description="Basic and acidic residues" evidence="1">
    <location>
        <begin position="115"/>
        <end position="133"/>
    </location>
</feature>
<evidence type="ECO:0000313" key="3">
    <source>
        <dbReference type="Proteomes" id="UP001228049"/>
    </source>
</evidence>
<feature type="region of interest" description="Disordered" evidence="1">
    <location>
        <begin position="115"/>
        <end position="142"/>
    </location>
</feature>
<protein>
    <submittedName>
        <fullName evidence="2">Titin</fullName>
    </submittedName>
</protein>
<dbReference type="SUPFAM" id="SSF48726">
    <property type="entry name" value="Immunoglobulin"/>
    <property type="match status" value="1"/>
</dbReference>
<comment type="caution">
    <text evidence="2">The sequence shown here is derived from an EMBL/GenBank/DDBJ whole genome shotgun (WGS) entry which is preliminary data.</text>
</comment>
<gene>
    <name evidence="2" type="ORF">KUDE01_032115</name>
</gene>
<keyword evidence="3" id="KW-1185">Reference proteome</keyword>
<proteinExistence type="predicted"/>